<dbReference type="eggNOG" id="ENOG502TDIQ">
    <property type="taxonomic scope" value="Eukaryota"/>
</dbReference>
<evidence type="ECO:0000313" key="3">
    <source>
        <dbReference type="Proteomes" id="UP000007431"/>
    </source>
</evidence>
<dbReference type="InParanoid" id="D8PTA3"/>
<gene>
    <name evidence="2" type="ORF">SCHCODRAFT_106021</name>
</gene>
<sequence>MGPPTSSRQSASKVTSAKESDVPPPEAALRAGVVKKDLPLVDALRAEGDVMKILDAIWGVLAGAKAEKRNTAQLLVLAAKEHLTHGGCSTANSPAESSLLTAIEDMLRVHHEKLEGRLVAGAPPQVPKLPSVSYAKAAAMPALEFAVSLKSVPAHDPIRKASPAELKQQVETVLRVCDPEHFTPDWYLHGVRRHEPSDRLILQVRKAKDLEKLRLMEQAWVACLASGASVSAPTLQVVIHGASGQFRPQAPGASMQIHHANAHLIPFFENIESVRPLPSSSRRPGTPKSRCSFVLRLRDYRNATARAIASDLIDNNTCVLGKPCQTDLYIPPPLQCYWCQDWGHKSDACPLSDDPTFTS</sequence>
<dbReference type="STRING" id="578458.D8PTA3"/>
<name>D8PTA3_SCHCM</name>
<dbReference type="HOGENOM" id="CLU_771968_0_0_1"/>
<reference evidence="2 3" key="1">
    <citation type="journal article" date="2010" name="Nat. Biotechnol.">
        <title>Genome sequence of the model mushroom Schizophyllum commune.</title>
        <authorList>
            <person name="Ohm R.A."/>
            <person name="de Jong J.F."/>
            <person name="Lugones L.G."/>
            <person name="Aerts A."/>
            <person name="Kothe E."/>
            <person name="Stajich J.E."/>
            <person name="de Vries R.P."/>
            <person name="Record E."/>
            <person name="Levasseur A."/>
            <person name="Baker S.E."/>
            <person name="Bartholomew K.A."/>
            <person name="Coutinho P.M."/>
            <person name="Erdmann S."/>
            <person name="Fowler T.J."/>
            <person name="Gathman A.C."/>
            <person name="Lombard V."/>
            <person name="Henrissat B."/>
            <person name="Knabe N."/>
            <person name="Kuees U."/>
            <person name="Lilly W.W."/>
            <person name="Lindquist E."/>
            <person name="Lucas S."/>
            <person name="Magnuson J.K."/>
            <person name="Piumi F."/>
            <person name="Raudaskoski M."/>
            <person name="Salamov A."/>
            <person name="Schmutz J."/>
            <person name="Schwarze F.W.M.R."/>
            <person name="vanKuyk P.A."/>
            <person name="Horton J.S."/>
            <person name="Grigoriev I.V."/>
            <person name="Woesten H.A.B."/>
        </authorList>
    </citation>
    <scope>NUCLEOTIDE SEQUENCE [LARGE SCALE GENOMIC DNA]</scope>
    <source>
        <strain evidence="3">H4-8 / FGSC 9210</strain>
    </source>
</reference>
<dbReference type="Proteomes" id="UP000007431">
    <property type="component" value="Unassembled WGS sequence"/>
</dbReference>
<dbReference type="EMBL" id="GL377303">
    <property type="protein sequence ID" value="EFJ01279.1"/>
    <property type="molecule type" value="Genomic_DNA"/>
</dbReference>
<dbReference type="OrthoDB" id="4230923at2759"/>
<evidence type="ECO:0008006" key="4">
    <source>
        <dbReference type="Google" id="ProtNLM"/>
    </source>
</evidence>
<feature type="compositionally biased region" description="Polar residues" evidence="1">
    <location>
        <begin position="1"/>
        <end position="15"/>
    </location>
</feature>
<accession>D8PTA3</accession>
<protein>
    <recommendedName>
        <fullName evidence="4">CCHC-type domain-containing protein</fullName>
    </recommendedName>
</protein>
<dbReference type="OMA" id="PAYCITV"/>
<feature type="non-terminal residue" evidence="2">
    <location>
        <position position="359"/>
    </location>
</feature>
<dbReference type="GeneID" id="9597193"/>
<proteinExistence type="predicted"/>
<organism evidence="3">
    <name type="scientific">Schizophyllum commune (strain H4-8 / FGSC 9210)</name>
    <name type="common">Split gill fungus</name>
    <dbReference type="NCBI Taxonomy" id="578458"/>
    <lineage>
        <taxon>Eukaryota</taxon>
        <taxon>Fungi</taxon>
        <taxon>Dikarya</taxon>
        <taxon>Basidiomycota</taxon>
        <taxon>Agaricomycotina</taxon>
        <taxon>Agaricomycetes</taxon>
        <taxon>Agaricomycetidae</taxon>
        <taxon>Agaricales</taxon>
        <taxon>Schizophyllaceae</taxon>
        <taxon>Schizophyllum</taxon>
    </lineage>
</organism>
<feature type="region of interest" description="Disordered" evidence="1">
    <location>
        <begin position="1"/>
        <end position="26"/>
    </location>
</feature>
<keyword evidence="3" id="KW-1185">Reference proteome</keyword>
<dbReference type="VEuPathDB" id="FungiDB:SCHCODRAFT_01168846"/>
<evidence type="ECO:0000313" key="2">
    <source>
        <dbReference type="EMBL" id="EFJ01279.1"/>
    </source>
</evidence>
<dbReference type="KEGG" id="scm:SCHCO_01168846"/>
<dbReference type="RefSeq" id="XP_003036181.1">
    <property type="nucleotide sequence ID" value="XM_003036135.1"/>
</dbReference>
<dbReference type="AlphaFoldDB" id="D8PTA3"/>
<evidence type="ECO:0000256" key="1">
    <source>
        <dbReference type="SAM" id="MobiDB-lite"/>
    </source>
</evidence>